<dbReference type="RefSeq" id="WP_133429104.1">
    <property type="nucleotide sequence ID" value="NZ_BMCC01000002.1"/>
</dbReference>
<keyword evidence="1" id="KW-1133">Transmembrane helix</keyword>
<keyword evidence="3" id="KW-1185">Reference proteome</keyword>
<sequence>MSIPDILLGLVTIVTTIFLIYFIIKKYDFIYIFYTSFIASTILFCIRFFMMDFTAGRAFLKSFNPIIVLIIIIAIVILTQDFVKRRQ</sequence>
<accession>A0A4R6BMW9</accession>
<reference evidence="2 3" key="1">
    <citation type="submission" date="2019-01" db="EMBL/GenBank/DDBJ databases">
        <title>Draft genome sequences of the type strains of six Macrococcus species.</title>
        <authorList>
            <person name="Mazhar S."/>
            <person name="Altermann E."/>
            <person name="Hill C."/>
            <person name="Mcauliffe O."/>
        </authorList>
    </citation>
    <scope>NUCLEOTIDE SEQUENCE [LARGE SCALE GENOMIC DNA]</scope>
    <source>
        <strain evidence="2 3">CCM4809</strain>
    </source>
</reference>
<dbReference type="EMBL" id="SCWE01000001">
    <property type="protein sequence ID" value="TDM03017.1"/>
    <property type="molecule type" value="Genomic_DNA"/>
</dbReference>
<evidence type="ECO:0000313" key="3">
    <source>
        <dbReference type="Proteomes" id="UP000295328"/>
    </source>
</evidence>
<evidence type="ECO:0000313" key="2">
    <source>
        <dbReference type="EMBL" id="TDM03017.1"/>
    </source>
</evidence>
<dbReference type="Proteomes" id="UP000295328">
    <property type="component" value="Unassembled WGS sequence"/>
</dbReference>
<evidence type="ECO:0000256" key="1">
    <source>
        <dbReference type="SAM" id="Phobius"/>
    </source>
</evidence>
<name>A0A4R6BMW9_9STAP</name>
<dbReference type="AlphaFoldDB" id="A0A4R6BMW9"/>
<feature type="transmembrane region" description="Helical" evidence="1">
    <location>
        <begin position="62"/>
        <end position="83"/>
    </location>
</feature>
<gene>
    <name evidence="2" type="ORF">ERX37_02730</name>
</gene>
<feature type="transmembrane region" description="Helical" evidence="1">
    <location>
        <begin position="31"/>
        <end position="50"/>
    </location>
</feature>
<protein>
    <submittedName>
        <fullName evidence="2">Uncharacterized protein</fullName>
    </submittedName>
</protein>
<feature type="transmembrane region" description="Helical" evidence="1">
    <location>
        <begin position="6"/>
        <end position="24"/>
    </location>
</feature>
<organism evidence="2 3">
    <name type="scientific">Macrococcus hajekii</name>
    <dbReference type="NCBI Taxonomy" id="198482"/>
    <lineage>
        <taxon>Bacteria</taxon>
        <taxon>Bacillati</taxon>
        <taxon>Bacillota</taxon>
        <taxon>Bacilli</taxon>
        <taxon>Bacillales</taxon>
        <taxon>Staphylococcaceae</taxon>
        <taxon>Macrococcus</taxon>
    </lineage>
</organism>
<comment type="caution">
    <text evidence="2">The sequence shown here is derived from an EMBL/GenBank/DDBJ whole genome shotgun (WGS) entry which is preliminary data.</text>
</comment>
<proteinExistence type="predicted"/>
<keyword evidence="1" id="KW-0812">Transmembrane</keyword>
<keyword evidence="1" id="KW-0472">Membrane</keyword>
<dbReference type="OrthoDB" id="9974818at2"/>